<dbReference type="InterPro" id="IPR017871">
    <property type="entry name" value="ABC_transporter-like_CS"/>
</dbReference>
<dbReference type="PROSITE" id="PS00211">
    <property type="entry name" value="ABC_TRANSPORTER_1"/>
    <property type="match status" value="1"/>
</dbReference>
<evidence type="ECO:0000313" key="5">
    <source>
        <dbReference type="Proteomes" id="UP000425178"/>
    </source>
</evidence>
<dbReference type="EMBL" id="CP046453">
    <property type="protein sequence ID" value="QGU04193.1"/>
    <property type="molecule type" value="Genomic_DNA"/>
</dbReference>
<feature type="domain" description="ABC transporter" evidence="3">
    <location>
        <begin position="354"/>
        <end position="555"/>
    </location>
</feature>
<evidence type="ECO:0000313" key="4">
    <source>
        <dbReference type="EMBL" id="QGU04193.1"/>
    </source>
</evidence>
<dbReference type="InterPro" id="IPR003439">
    <property type="entry name" value="ABC_transporter-like_ATP-bd"/>
</dbReference>
<dbReference type="Gene3D" id="3.40.50.300">
    <property type="entry name" value="P-loop containing nucleotide triphosphate hydrolases"/>
    <property type="match status" value="2"/>
</dbReference>
<evidence type="ECO:0000256" key="1">
    <source>
        <dbReference type="ARBA" id="ARBA00022741"/>
    </source>
</evidence>
<dbReference type="SMART" id="SM00382">
    <property type="entry name" value="AAA"/>
    <property type="match status" value="2"/>
</dbReference>
<keyword evidence="5" id="KW-1185">Reference proteome</keyword>
<dbReference type="Pfam" id="PF00005">
    <property type="entry name" value="ABC_tran"/>
    <property type="match status" value="2"/>
</dbReference>
<dbReference type="PANTHER" id="PTHR42855:SF1">
    <property type="entry name" value="ABC TRANSPORTER DOMAIN-CONTAINING PROTEIN"/>
    <property type="match status" value="1"/>
</dbReference>
<dbReference type="PANTHER" id="PTHR42855">
    <property type="entry name" value="ABC TRANSPORTER ATP-BINDING SUBUNIT"/>
    <property type="match status" value="1"/>
</dbReference>
<dbReference type="GO" id="GO:0016887">
    <property type="term" value="F:ATP hydrolysis activity"/>
    <property type="evidence" value="ECO:0007669"/>
    <property type="project" value="InterPro"/>
</dbReference>
<dbReference type="Proteomes" id="UP000425178">
    <property type="component" value="Chromosome"/>
</dbReference>
<dbReference type="InterPro" id="IPR003593">
    <property type="entry name" value="AAA+_ATPase"/>
</dbReference>
<organism evidence="4 5">
    <name type="scientific">Corynebacterium comes</name>
    <dbReference type="NCBI Taxonomy" id="2675218"/>
    <lineage>
        <taxon>Bacteria</taxon>
        <taxon>Bacillati</taxon>
        <taxon>Actinomycetota</taxon>
        <taxon>Actinomycetes</taxon>
        <taxon>Mycobacteriales</taxon>
        <taxon>Corynebacteriaceae</taxon>
        <taxon>Corynebacterium</taxon>
    </lineage>
</organism>
<name>A0A6B8VJC7_9CORY</name>
<accession>A0A6B8VJC7</accession>
<keyword evidence="2 4" id="KW-0067">ATP-binding</keyword>
<dbReference type="GO" id="GO:0005524">
    <property type="term" value="F:ATP binding"/>
    <property type="evidence" value="ECO:0007669"/>
    <property type="project" value="UniProtKB-KW"/>
</dbReference>
<dbReference type="CDD" id="cd03221">
    <property type="entry name" value="ABCF_EF-3"/>
    <property type="match status" value="2"/>
</dbReference>
<dbReference type="KEGG" id="ccoe:CETAM_04610"/>
<sequence>MTATLVAHDLAGGHGHRTLFHSLDLTVAPGDVVGVVGANGAGKSTLLRLLAGIDTPQAGTITLAPADAFVGWLPQEHERVAGETITDYIARRTGCAEATRDMEATAAALGDPAPSGADGVDPADAYAVAFDRWLASGAADLTERIPAVLADLGFELDGNRAEEELMTSLSGGQAARVGLAALLLSRFDIVLLDEPTNDLDLDGLERLESFVRGLRGGVVLVSHDREFLARCVTQVLELDLVQGTNRVFGGGYDAYLEERATVRRQQREKYEEFADKKADLVSRARTQREWSSQGVRNAIKKAPDNDKIRRKAATESSEKQAQKVRQMESRIARLDEVEEPRKEWKLEFSIGSAPRSSSVVSTLNDAVYRQGSFTLGPLSLQVNAGERISITGPNGAGKSTLLRALLGQQLPDEGTAGLGASVQIGEIDQARSVLAGSQPLAEAFGDAVPDFTGEEVRTLLAKFGLRADHVNRPVDELSPGERTRAGLAVLQARGVNLLVLDEPTNHLDLEAIEQLEQSLESYSGTLLLVTHDRRMLDTVRTDRHWQVEAGKVSEV</sequence>
<dbReference type="AlphaFoldDB" id="A0A6B8VJC7"/>
<reference evidence="4 5" key="1">
    <citation type="journal article" date="2021" name="Int. J. Syst. Evol. Microbiol.">
        <title>Classification of three corynebacterial strains isolated from a small paddock in North Rhine-Westphalia: proposal of &lt;i&gt;Corynebacterium kalinowskii&lt;/i&gt; sp. nov., &lt;i&gt;Corynebacterium comes&lt;/i&gt; sp. nov. and &lt;i&gt;Corynebacterium occultum&lt;/i&gt; sp. nov.</title>
        <authorList>
            <person name="Schaffert L."/>
            <person name="Ruwe M."/>
            <person name="Milse J."/>
            <person name="Hanuschka K."/>
            <person name="Ortseifen V."/>
            <person name="Droste J."/>
            <person name="Brandt D."/>
            <person name="Schl L."/>
            <person name="Kutter Y."/>
            <person name="Vinke S."/>
            <person name="Vieh P."/>
            <person name="Jacob L."/>
            <person name="L N.C."/>
            <person name="Schulte-Berndt E."/>
            <person name="Hain C."/>
            <person name="Linder M."/>
            <person name="Schmidt P."/>
            <person name="Wollenschl L."/>
            <person name="Luttermann T."/>
            <person name="Thieme E."/>
            <person name="Hassa J."/>
            <person name="Haak M."/>
            <person name="Wittchen M."/>
            <person name="Mentz A."/>
            <person name="Persicke M."/>
            <person name="Busche T."/>
            <person name="R C."/>
        </authorList>
    </citation>
    <scope>NUCLEOTIDE SEQUENCE [LARGE SCALE GENOMIC DNA]</scope>
    <source>
        <strain evidence="4 5">2019</strain>
    </source>
</reference>
<gene>
    <name evidence="4" type="primary">yjjK1</name>
    <name evidence="4" type="ORF">CETAM_04610</name>
</gene>
<dbReference type="InterPro" id="IPR027417">
    <property type="entry name" value="P-loop_NTPase"/>
</dbReference>
<dbReference type="InterPro" id="IPR051309">
    <property type="entry name" value="ABCF_ATPase"/>
</dbReference>
<proteinExistence type="predicted"/>
<feature type="domain" description="ABC transporter" evidence="3">
    <location>
        <begin position="5"/>
        <end position="268"/>
    </location>
</feature>
<dbReference type="RefSeq" id="WP_156227399.1">
    <property type="nucleotide sequence ID" value="NZ_CP046453.1"/>
</dbReference>
<dbReference type="PROSITE" id="PS50893">
    <property type="entry name" value="ABC_TRANSPORTER_2"/>
    <property type="match status" value="2"/>
</dbReference>
<evidence type="ECO:0000256" key="2">
    <source>
        <dbReference type="ARBA" id="ARBA00022840"/>
    </source>
</evidence>
<keyword evidence="1" id="KW-0547">Nucleotide-binding</keyword>
<dbReference type="FunFam" id="3.40.50.300:FF:000011">
    <property type="entry name" value="Putative ABC transporter ATP-binding component"/>
    <property type="match status" value="1"/>
</dbReference>
<dbReference type="SUPFAM" id="SSF52540">
    <property type="entry name" value="P-loop containing nucleoside triphosphate hydrolases"/>
    <property type="match status" value="2"/>
</dbReference>
<evidence type="ECO:0000259" key="3">
    <source>
        <dbReference type="PROSITE" id="PS50893"/>
    </source>
</evidence>
<protein>
    <submittedName>
        <fullName evidence="4">ABC transporter ATP-binding protein YjjK</fullName>
    </submittedName>
</protein>